<sequence>MGPPVTIVTGATPVTAVTTAPAVATPAPPAALAALENGDPAVPHDHAVAMFHHQADSCAALGSPLSAALLRRAAEDLAADGPCAAAIAGHEDAPGPDAIALRLLGAAHALVLSGLAPDLAAHYPSAGGHFDPADPDAPWPAFREAVAAHLPFVREWLTRPPQTNEVGRANLLLTGLAWAQRRLAATPGTPFPVRLRELGSSAGLNLLADRFRCTAPGFSYGPPDSPVVLADAWQGEPPAWLRDAPLQRVADRRGCDPTPIDPRSADGSLALRSYLWADQLPRVQRLNGALALAAETAAPVEATGAAAFLRDVETAEGALTVVWHSVMRQYVPAEEWRRTEDELARLAAASDPSAPFLHLAFEPRRVGAGHRFLLTARLGTDPEVTLAEARPHGLPAWTLEQGDPALLAP</sequence>
<dbReference type="EMBL" id="BAAANS010000008">
    <property type="protein sequence ID" value="GAA2091645.1"/>
    <property type="molecule type" value="Genomic_DNA"/>
</dbReference>
<evidence type="ECO:0000313" key="1">
    <source>
        <dbReference type="EMBL" id="GAA2091645.1"/>
    </source>
</evidence>
<gene>
    <name evidence="1" type="ORF">GCM10009759_16580</name>
</gene>
<name>A0ABP5I1E4_9ACTN</name>
<reference evidence="2" key="1">
    <citation type="journal article" date="2019" name="Int. J. Syst. Evol. Microbiol.">
        <title>The Global Catalogue of Microorganisms (GCM) 10K type strain sequencing project: providing services to taxonomists for standard genome sequencing and annotation.</title>
        <authorList>
            <consortium name="The Broad Institute Genomics Platform"/>
            <consortium name="The Broad Institute Genome Sequencing Center for Infectious Disease"/>
            <person name="Wu L."/>
            <person name="Ma J."/>
        </authorList>
    </citation>
    <scope>NUCLEOTIDE SEQUENCE [LARGE SCALE GENOMIC DNA]</scope>
    <source>
        <strain evidence="2">JCM 14559</strain>
    </source>
</reference>
<dbReference type="Pfam" id="PF10094">
    <property type="entry name" value="DUF2332"/>
    <property type="match status" value="1"/>
</dbReference>
<keyword evidence="2" id="KW-1185">Reference proteome</keyword>
<proteinExistence type="predicted"/>
<evidence type="ECO:0000313" key="2">
    <source>
        <dbReference type="Proteomes" id="UP001500897"/>
    </source>
</evidence>
<protein>
    <submittedName>
        <fullName evidence="1">DUF2332 domain-containing protein</fullName>
    </submittedName>
</protein>
<comment type="caution">
    <text evidence="1">The sequence shown here is derived from an EMBL/GenBank/DDBJ whole genome shotgun (WGS) entry which is preliminary data.</text>
</comment>
<dbReference type="Proteomes" id="UP001500897">
    <property type="component" value="Unassembled WGS sequence"/>
</dbReference>
<organism evidence="1 2">
    <name type="scientific">Kitasatospora saccharophila</name>
    <dbReference type="NCBI Taxonomy" id="407973"/>
    <lineage>
        <taxon>Bacteria</taxon>
        <taxon>Bacillati</taxon>
        <taxon>Actinomycetota</taxon>
        <taxon>Actinomycetes</taxon>
        <taxon>Kitasatosporales</taxon>
        <taxon>Streptomycetaceae</taxon>
        <taxon>Kitasatospora</taxon>
    </lineage>
</organism>
<dbReference type="InterPro" id="IPR011200">
    <property type="entry name" value="UCP012608"/>
</dbReference>
<accession>A0ABP5I1E4</accession>